<dbReference type="SUPFAM" id="SSF53613">
    <property type="entry name" value="Ribokinase-like"/>
    <property type="match status" value="1"/>
</dbReference>
<dbReference type="InterPro" id="IPR029056">
    <property type="entry name" value="Ribokinase-like"/>
</dbReference>
<dbReference type="EMBL" id="CYZH01000016">
    <property type="protein sequence ID" value="CUO78047.1"/>
    <property type="molecule type" value="Genomic_DNA"/>
</dbReference>
<evidence type="ECO:0000256" key="2">
    <source>
        <dbReference type="ARBA" id="ARBA00022679"/>
    </source>
</evidence>
<organism evidence="5 6">
    <name type="scientific">Bacteroides finegoldii</name>
    <dbReference type="NCBI Taxonomy" id="338188"/>
    <lineage>
        <taxon>Bacteria</taxon>
        <taxon>Pseudomonadati</taxon>
        <taxon>Bacteroidota</taxon>
        <taxon>Bacteroidia</taxon>
        <taxon>Bacteroidales</taxon>
        <taxon>Bacteroidaceae</taxon>
        <taxon>Bacteroides</taxon>
    </lineage>
</organism>
<evidence type="ECO:0000313" key="5">
    <source>
        <dbReference type="EMBL" id="CUO78047.1"/>
    </source>
</evidence>
<sequence>MDKIIGLGNALVDVLATLKDDTLLDEMGLPKGSMQLIDDAKLQQINAKFSQMKTHLATGGSAGNTILGLACLGAGTGFIGKVGNDHYGDFFRENLRKNNIEDKVLVSEQLPSGVASTFISPDGERTFGTYLGAAASLKAEELSLDMFKGYAYLFIEGYLVQDHEMILHAIELAKEAGLQICLDMASYNIVAGDMDFFSLLINKYVDIVFANEEEAKAFTGKEPEEALEIIAKKCSIAIVKVGANGSYIRKGTEEIKVSAIPVKKVMDTTGAGDYFAAGFLYGLTCGYSLEKCAKIGSILSGNVIQTIGTTISGERWDEIKLNINRILAE</sequence>
<evidence type="ECO:0000259" key="4">
    <source>
        <dbReference type="Pfam" id="PF00294"/>
    </source>
</evidence>
<dbReference type="STRING" id="338188.ERS852397_02781"/>
<evidence type="ECO:0000313" key="6">
    <source>
        <dbReference type="Proteomes" id="UP000095517"/>
    </source>
</evidence>
<dbReference type="PANTHER" id="PTHR43320:SF3">
    <property type="entry name" value="CARBOHYDRATE KINASE PFKB DOMAIN-CONTAINING PROTEIN"/>
    <property type="match status" value="1"/>
</dbReference>
<dbReference type="Proteomes" id="UP000095517">
    <property type="component" value="Unassembled WGS sequence"/>
</dbReference>
<dbReference type="InterPro" id="IPR002173">
    <property type="entry name" value="Carboh/pur_kinase_PfkB_CS"/>
</dbReference>
<dbReference type="EC" id="2.7.1.-" evidence="5"/>
<dbReference type="PANTHER" id="PTHR43320">
    <property type="entry name" value="SUGAR KINASE"/>
    <property type="match status" value="1"/>
</dbReference>
<reference evidence="5 6" key="1">
    <citation type="submission" date="2015-09" db="EMBL/GenBank/DDBJ databases">
        <authorList>
            <consortium name="Pathogen Informatics"/>
        </authorList>
    </citation>
    <scope>NUCLEOTIDE SEQUENCE [LARGE SCALE GENOMIC DNA]</scope>
    <source>
        <strain evidence="5 6">2789STDY5608840</strain>
    </source>
</reference>
<feature type="domain" description="Carbohydrate kinase PfkB" evidence="4">
    <location>
        <begin position="50"/>
        <end position="312"/>
    </location>
</feature>
<dbReference type="CDD" id="cd01168">
    <property type="entry name" value="adenosine_kinase"/>
    <property type="match status" value="1"/>
</dbReference>
<proteinExistence type="inferred from homology"/>
<dbReference type="GO" id="GO:0016301">
    <property type="term" value="F:kinase activity"/>
    <property type="evidence" value="ECO:0007669"/>
    <property type="project" value="UniProtKB-KW"/>
</dbReference>
<dbReference type="RefSeq" id="WP_022275432.1">
    <property type="nucleotide sequence ID" value="NZ_CABIXA010000016.1"/>
</dbReference>
<dbReference type="InterPro" id="IPR011611">
    <property type="entry name" value="PfkB_dom"/>
</dbReference>
<name>A0A174HXJ2_9BACE</name>
<dbReference type="AlphaFoldDB" id="A0A174HXJ2"/>
<evidence type="ECO:0000256" key="1">
    <source>
        <dbReference type="ARBA" id="ARBA00010688"/>
    </source>
</evidence>
<keyword evidence="2 5" id="KW-0808">Transferase</keyword>
<comment type="similarity">
    <text evidence="1">Belongs to the carbohydrate kinase PfkB family.</text>
</comment>
<accession>A0A174HXJ2</accession>
<evidence type="ECO:0000256" key="3">
    <source>
        <dbReference type="ARBA" id="ARBA00022777"/>
    </source>
</evidence>
<dbReference type="Pfam" id="PF00294">
    <property type="entry name" value="PfkB"/>
    <property type="match status" value="1"/>
</dbReference>
<protein>
    <submittedName>
        <fullName evidence="5">PfkB family carbohydrate kinase</fullName>
        <ecNumber evidence="5">2.7.1.-</ecNumber>
    </submittedName>
</protein>
<dbReference type="PROSITE" id="PS00584">
    <property type="entry name" value="PFKB_KINASES_2"/>
    <property type="match status" value="1"/>
</dbReference>
<dbReference type="InterPro" id="IPR052700">
    <property type="entry name" value="Carb_kinase_PfkB-like"/>
</dbReference>
<keyword evidence="3 5" id="KW-0418">Kinase</keyword>
<dbReference type="Gene3D" id="3.40.1190.20">
    <property type="match status" value="1"/>
</dbReference>
<gene>
    <name evidence="5" type="primary">ydjH_2</name>
    <name evidence="5" type="ORF">ERS852397_02781</name>
</gene>